<comment type="similarity">
    <text evidence="2">Belongs to the TMEM192 family.</text>
</comment>
<gene>
    <name evidence="9" type="ORF">AKAME5_002619300</name>
</gene>
<proteinExistence type="inferred from homology"/>
<reference evidence="9" key="1">
    <citation type="submission" date="2022-08" db="EMBL/GenBank/DDBJ databases">
        <title>Genome sequencing of akame (Lates japonicus).</title>
        <authorList>
            <person name="Hashiguchi Y."/>
            <person name="Takahashi H."/>
        </authorList>
    </citation>
    <scope>NUCLEOTIDE SEQUENCE</scope>
    <source>
        <strain evidence="9">Kochi</strain>
    </source>
</reference>
<protein>
    <recommendedName>
        <fullName evidence="3">Transmembrane protein 192</fullName>
    </recommendedName>
</protein>
<feature type="transmembrane region" description="Helical" evidence="8">
    <location>
        <begin position="98"/>
        <end position="117"/>
    </location>
</feature>
<dbReference type="AlphaFoldDB" id="A0AAD3NL11"/>
<dbReference type="PANTHER" id="PTHR31592">
    <property type="entry name" value="TRANSMEMBRANE PROTEIN 192"/>
    <property type="match status" value="1"/>
</dbReference>
<feature type="transmembrane region" description="Helical" evidence="8">
    <location>
        <begin position="53"/>
        <end position="78"/>
    </location>
</feature>
<evidence type="ECO:0000256" key="6">
    <source>
        <dbReference type="ARBA" id="ARBA00023136"/>
    </source>
</evidence>
<keyword evidence="4 8" id="KW-0812">Transmembrane</keyword>
<evidence type="ECO:0000256" key="1">
    <source>
        <dbReference type="ARBA" id="ARBA00004141"/>
    </source>
</evidence>
<dbReference type="Proteomes" id="UP001279410">
    <property type="component" value="Unassembled WGS sequence"/>
</dbReference>
<keyword evidence="5 8" id="KW-1133">Transmembrane helix</keyword>
<sequence>MDSKGRSLYGQAGTSVDMTRSLEEDSMVDGPLISADALHSAIRREFQTVPTHCHAGLLCLLHVVYVVLSVCVAVLCMLKLGQVEVCMSVLGNVSGDSVIVFGKVCLWVLVLVFTQCVQHHHSRARRRGYLQFYRETQGLNHLPLTVHSAGNVLLLVVLAAELSPTVHTYLLLSILGLELLVAVPCLLYYTGLASLRIPETATATPRVASDCAALMVISGGMQLHRLDDEGTNLRRRYVQRASQARCQRRRRMVATRLSLTEICPDTPNEGITQRQEPLPLLQCRKEPADAHQSNRRATIDNHHRTA</sequence>
<organism evidence="9 10">
    <name type="scientific">Lates japonicus</name>
    <name type="common">Japanese lates</name>
    <dbReference type="NCBI Taxonomy" id="270547"/>
    <lineage>
        <taxon>Eukaryota</taxon>
        <taxon>Metazoa</taxon>
        <taxon>Chordata</taxon>
        <taxon>Craniata</taxon>
        <taxon>Vertebrata</taxon>
        <taxon>Euteleostomi</taxon>
        <taxon>Actinopterygii</taxon>
        <taxon>Neopterygii</taxon>
        <taxon>Teleostei</taxon>
        <taxon>Neoteleostei</taxon>
        <taxon>Acanthomorphata</taxon>
        <taxon>Carangaria</taxon>
        <taxon>Carangaria incertae sedis</taxon>
        <taxon>Centropomidae</taxon>
        <taxon>Lates</taxon>
    </lineage>
</organism>
<evidence type="ECO:0000313" key="10">
    <source>
        <dbReference type="Proteomes" id="UP001279410"/>
    </source>
</evidence>
<feature type="region of interest" description="Disordered" evidence="7">
    <location>
        <begin position="286"/>
        <end position="306"/>
    </location>
</feature>
<dbReference type="InterPro" id="IPR029399">
    <property type="entry name" value="TMEM192"/>
</dbReference>
<comment type="subcellular location">
    <subcellularLocation>
        <location evidence="1">Membrane</location>
        <topology evidence="1">Multi-pass membrane protein</topology>
    </subcellularLocation>
</comment>
<dbReference type="GO" id="GO:0005765">
    <property type="term" value="C:lysosomal membrane"/>
    <property type="evidence" value="ECO:0007669"/>
    <property type="project" value="TreeGrafter"/>
</dbReference>
<dbReference type="GO" id="GO:0005770">
    <property type="term" value="C:late endosome"/>
    <property type="evidence" value="ECO:0007669"/>
    <property type="project" value="TreeGrafter"/>
</dbReference>
<evidence type="ECO:0000256" key="7">
    <source>
        <dbReference type="SAM" id="MobiDB-lite"/>
    </source>
</evidence>
<keyword evidence="10" id="KW-1185">Reference proteome</keyword>
<keyword evidence="6 8" id="KW-0472">Membrane</keyword>
<dbReference type="EMBL" id="BRZM01002543">
    <property type="protein sequence ID" value="GLD74861.1"/>
    <property type="molecule type" value="Genomic_DNA"/>
</dbReference>
<evidence type="ECO:0000256" key="3">
    <source>
        <dbReference type="ARBA" id="ARBA00014635"/>
    </source>
</evidence>
<evidence type="ECO:0000256" key="8">
    <source>
        <dbReference type="SAM" id="Phobius"/>
    </source>
</evidence>
<feature type="transmembrane region" description="Helical" evidence="8">
    <location>
        <begin position="138"/>
        <end position="160"/>
    </location>
</feature>
<dbReference type="PANTHER" id="PTHR31592:SF1">
    <property type="entry name" value="TRANSMEMBRANE PROTEIN 192"/>
    <property type="match status" value="1"/>
</dbReference>
<evidence type="ECO:0000256" key="5">
    <source>
        <dbReference type="ARBA" id="ARBA00022989"/>
    </source>
</evidence>
<evidence type="ECO:0000313" key="9">
    <source>
        <dbReference type="EMBL" id="GLD74861.1"/>
    </source>
</evidence>
<evidence type="ECO:0000256" key="4">
    <source>
        <dbReference type="ARBA" id="ARBA00022692"/>
    </source>
</evidence>
<feature type="transmembrane region" description="Helical" evidence="8">
    <location>
        <begin position="166"/>
        <end position="189"/>
    </location>
</feature>
<feature type="compositionally biased region" description="Basic and acidic residues" evidence="7">
    <location>
        <begin position="297"/>
        <end position="306"/>
    </location>
</feature>
<name>A0AAD3NL11_LATJO</name>
<accession>A0AAD3NL11</accession>
<dbReference type="Pfam" id="PF14802">
    <property type="entry name" value="TMEM192"/>
    <property type="match status" value="1"/>
</dbReference>
<evidence type="ECO:0000256" key="2">
    <source>
        <dbReference type="ARBA" id="ARBA00006314"/>
    </source>
</evidence>
<comment type="caution">
    <text evidence="9">The sequence shown here is derived from an EMBL/GenBank/DDBJ whole genome shotgun (WGS) entry which is preliminary data.</text>
</comment>